<feature type="region of interest" description="Disordered" evidence="1">
    <location>
        <begin position="178"/>
        <end position="226"/>
    </location>
</feature>
<proteinExistence type="predicted"/>
<organism evidence="2 3">
    <name type="scientific">Ganoderma sinense ZZ0214-1</name>
    <dbReference type="NCBI Taxonomy" id="1077348"/>
    <lineage>
        <taxon>Eukaryota</taxon>
        <taxon>Fungi</taxon>
        <taxon>Dikarya</taxon>
        <taxon>Basidiomycota</taxon>
        <taxon>Agaricomycotina</taxon>
        <taxon>Agaricomycetes</taxon>
        <taxon>Polyporales</taxon>
        <taxon>Polyporaceae</taxon>
        <taxon>Ganoderma</taxon>
    </lineage>
</organism>
<dbReference type="Proteomes" id="UP000230002">
    <property type="component" value="Unassembled WGS sequence"/>
</dbReference>
<dbReference type="OrthoDB" id="2746152at2759"/>
<accession>A0A2G8RT59</accession>
<reference evidence="2 3" key="1">
    <citation type="journal article" date="2015" name="Sci. Rep.">
        <title>Chromosome-level genome map provides insights into diverse defense mechanisms in the medicinal fungus Ganoderma sinense.</title>
        <authorList>
            <person name="Zhu Y."/>
            <person name="Xu J."/>
            <person name="Sun C."/>
            <person name="Zhou S."/>
            <person name="Xu H."/>
            <person name="Nelson D.R."/>
            <person name="Qian J."/>
            <person name="Song J."/>
            <person name="Luo H."/>
            <person name="Xiang L."/>
            <person name="Li Y."/>
            <person name="Xu Z."/>
            <person name="Ji A."/>
            <person name="Wang L."/>
            <person name="Lu S."/>
            <person name="Hayward A."/>
            <person name="Sun W."/>
            <person name="Li X."/>
            <person name="Schwartz D.C."/>
            <person name="Wang Y."/>
            <person name="Chen S."/>
        </authorList>
    </citation>
    <scope>NUCLEOTIDE SEQUENCE [LARGE SCALE GENOMIC DNA]</scope>
    <source>
        <strain evidence="2 3">ZZ0214-1</strain>
    </source>
</reference>
<dbReference type="EMBL" id="AYKW01000056">
    <property type="protein sequence ID" value="PIL24691.1"/>
    <property type="molecule type" value="Genomic_DNA"/>
</dbReference>
<sequence length="331" mass="36525">MDSPASRLTPLEDDVPFPFDRLDSESVSEAITTRSRSRKRAATAVEPEPRPTKKPRRGKKSEPRTPNEPSGSGDGSSQTQTQRMTAQAERRRADLLRDPHASMIDMYNVQCLKCGVKIKLSLKGLYDLHHWEKHRKRCNKWSDAYAAKKRAENCIESSRLSTPPPTPPLTEDFGTEFTETSARSTSLATPSARSPTPEVAAKAAKKEDEEPIAPTGTAAPATDDIFSPAPPPPPAAMECWEERRRECPPQLTFVLSSHTQSAAAMALLHPDLEVFDLNKPLPEVPRWSWADVKPGTTVYRCTEWGRGSVLLSSADWDDPEEHGSACAAGEE</sequence>
<gene>
    <name evidence="2" type="ORF">GSI_12575</name>
</gene>
<comment type="caution">
    <text evidence="2">The sequence shown here is derived from an EMBL/GenBank/DDBJ whole genome shotgun (WGS) entry which is preliminary data.</text>
</comment>
<protein>
    <submittedName>
        <fullName evidence="2">Uncharacterized protein</fullName>
    </submittedName>
</protein>
<evidence type="ECO:0000256" key="1">
    <source>
        <dbReference type="SAM" id="MobiDB-lite"/>
    </source>
</evidence>
<feature type="compositionally biased region" description="Polar residues" evidence="1">
    <location>
        <begin position="178"/>
        <end position="194"/>
    </location>
</feature>
<dbReference type="AlphaFoldDB" id="A0A2G8RT59"/>
<evidence type="ECO:0000313" key="2">
    <source>
        <dbReference type="EMBL" id="PIL24691.1"/>
    </source>
</evidence>
<feature type="compositionally biased region" description="Low complexity" evidence="1">
    <location>
        <begin position="212"/>
        <end position="222"/>
    </location>
</feature>
<name>A0A2G8RT59_9APHY</name>
<feature type="region of interest" description="Disordered" evidence="1">
    <location>
        <begin position="1"/>
        <end position="91"/>
    </location>
</feature>
<evidence type="ECO:0000313" key="3">
    <source>
        <dbReference type="Proteomes" id="UP000230002"/>
    </source>
</evidence>
<keyword evidence="3" id="KW-1185">Reference proteome</keyword>
<feature type="region of interest" description="Disordered" evidence="1">
    <location>
        <begin position="312"/>
        <end position="331"/>
    </location>
</feature>